<keyword evidence="10" id="KW-0862">Zinc</keyword>
<evidence type="ECO:0000256" key="10">
    <source>
        <dbReference type="ARBA" id="ARBA00022833"/>
    </source>
</evidence>
<evidence type="ECO:0000256" key="13">
    <source>
        <dbReference type="ARBA" id="ARBA00024209"/>
    </source>
</evidence>
<dbReference type="AlphaFoldDB" id="A0A7J7M812"/>
<evidence type="ECO:0000256" key="12">
    <source>
        <dbReference type="ARBA" id="ARBA00023136"/>
    </source>
</evidence>
<dbReference type="EMBL" id="JACGCM010001722">
    <property type="protein sequence ID" value="KAF6151019.1"/>
    <property type="molecule type" value="Genomic_DNA"/>
</dbReference>
<dbReference type="PANTHER" id="PTHR14155:SF263">
    <property type="entry name" value="E3 UBIQUITIN-PROTEIN LIGASE ATL6"/>
    <property type="match status" value="1"/>
</dbReference>
<comment type="similarity">
    <text evidence="13">Belongs to the RING-type zinc finger family. ATL subfamily.</text>
</comment>
<keyword evidence="6 16" id="KW-0812">Transmembrane</keyword>
<dbReference type="InterPro" id="IPR001841">
    <property type="entry name" value="Znf_RING"/>
</dbReference>
<evidence type="ECO:0000256" key="1">
    <source>
        <dbReference type="ARBA" id="ARBA00000900"/>
    </source>
</evidence>
<comment type="pathway">
    <text evidence="3">Protein modification; protein ubiquitination.</text>
</comment>
<comment type="caution">
    <text evidence="19">The sequence shown here is derived from an EMBL/GenBank/DDBJ whole genome shotgun (WGS) entry which is preliminary data.</text>
</comment>
<evidence type="ECO:0000256" key="8">
    <source>
        <dbReference type="ARBA" id="ARBA00022771"/>
    </source>
</evidence>
<evidence type="ECO:0000256" key="7">
    <source>
        <dbReference type="ARBA" id="ARBA00022723"/>
    </source>
</evidence>
<dbReference type="FunFam" id="3.30.40.10:FF:000187">
    <property type="entry name" value="E3 ubiquitin-protein ligase ATL6"/>
    <property type="match status" value="1"/>
</dbReference>
<dbReference type="InterPro" id="IPR013083">
    <property type="entry name" value="Znf_RING/FYVE/PHD"/>
</dbReference>
<feature type="region of interest" description="Disordered" evidence="15">
    <location>
        <begin position="231"/>
        <end position="259"/>
    </location>
</feature>
<reference evidence="19 20" key="1">
    <citation type="journal article" date="2020" name="IScience">
        <title>Genome Sequencing of the Endangered Kingdonia uniflora (Circaeasteraceae, Ranunculales) Reveals Potential Mechanisms of Evolutionary Specialization.</title>
        <authorList>
            <person name="Sun Y."/>
            <person name="Deng T."/>
            <person name="Zhang A."/>
            <person name="Moore M.J."/>
            <person name="Landis J.B."/>
            <person name="Lin N."/>
            <person name="Zhang H."/>
            <person name="Zhang X."/>
            <person name="Huang J."/>
            <person name="Zhang X."/>
            <person name="Sun H."/>
            <person name="Wang H."/>
        </authorList>
    </citation>
    <scope>NUCLEOTIDE SEQUENCE [LARGE SCALE GENOMIC DNA]</scope>
    <source>
        <strain evidence="19">TB1705</strain>
        <tissue evidence="19">Leaf</tissue>
    </source>
</reference>
<evidence type="ECO:0000313" key="20">
    <source>
        <dbReference type="Proteomes" id="UP000541444"/>
    </source>
</evidence>
<evidence type="ECO:0000256" key="14">
    <source>
        <dbReference type="PROSITE-ProRule" id="PRU00175"/>
    </source>
</evidence>
<name>A0A7J7M812_9MAGN</name>
<dbReference type="GO" id="GO:0008270">
    <property type="term" value="F:zinc ion binding"/>
    <property type="evidence" value="ECO:0007669"/>
    <property type="project" value="UniProtKB-KW"/>
</dbReference>
<organism evidence="19 20">
    <name type="scientific">Kingdonia uniflora</name>
    <dbReference type="NCBI Taxonomy" id="39325"/>
    <lineage>
        <taxon>Eukaryota</taxon>
        <taxon>Viridiplantae</taxon>
        <taxon>Streptophyta</taxon>
        <taxon>Embryophyta</taxon>
        <taxon>Tracheophyta</taxon>
        <taxon>Spermatophyta</taxon>
        <taxon>Magnoliopsida</taxon>
        <taxon>Ranunculales</taxon>
        <taxon>Circaeasteraceae</taxon>
        <taxon>Kingdonia</taxon>
    </lineage>
</organism>
<feature type="signal peptide" evidence="17">
    <location>
        <begin position="1"/>
        <end position="36"/>
    </location>
</feature>
<feature type="domain" description="RING-type" evidence="18">
    <location>
        <begin position="129"/>
        <end position="171"/>
    </location>
</feature>
<evidence type="ECO:0000256" key="11">
    <source>
        <dbReference type="ARBA" id="ARBA00022989"/>
    </source>
</evidence>
<keyword evidence="12 16" id="KW-0472">Membrane</keyword>
<evidence type="ECO:0000256" key="2">
    <source>
        <dbReference type="ARBA" id="ARBA00004167"/>
    </source>
</evidence>
<evidence type="ECO:0000256" key="16">
    <source>
        <dbReference type="SAM" id="Phobius"/>
    </source>
</evidence>
<dbReference type="Proteomes" id="UP000541444">
    <property type="component" value="Unassembled WGS sequence"/>
</dbReference>
<dbReference type="PANTHER" id="PTHR14155">
    <property type="entry name" value="RING FINGER DOMAIN-CONTAINING"/>
    <property type="match status" value="1"/>
</dbReference>
<dbReference type="PROSITE" id="PS50089">
    <property type="entry name" value="ZF_RING_2"/>
    <property type="match status" value="1"/>
</dbReference>
<keyword evidence="20" id="KW-1185">Reference proteome</keyword>
<evidence type="ECO:0000313" key="19">
    <source>
        <dbReference type="EMBL" id="KAF6151019.1"/>
    </source>
</evidence>
<evidence type="ECO:0000256" key="5">
    <source>
        <dbReference type="ARBA" id="ARBA00022679"/>
    </source>
</evidence>
<evidence type="ECO:0000256" key="9">
    <source>
        <dbReference type="ARBA" id="ARBA00022786"/>
    </source>
</evidence>
<protein>
    <recommendedName>
        <fullName evidence="4">RING-type E3 ubiquitin transferase</fullName>
        <ecNumber evidence="4">2.3.2.27</ecNumber>
    </recommendedName>
</protein>
<keyword evidence="7" id="KW-0479">Metal-binding</keyword>
<dbReference type="Pfam" id="PF13639">
    <property type="entry name" value="zf-RING_2"/>
    <property type="match status" value="1"/>
</dbReference>
<dbReference type="GO" id="GO:0016020">
    <property type="term" value="C:membrane"/>
    <property type="evidence" value="ECO:0007669"/>
    <property type="project" value="UniProtKB-SubCell"/>
</dbReference>
<gene>
    <name evidence="19" type="ORF">GIB67_016497</name>
</gene>
<dbReference type="GO" id="GO:0061630">
    <property type="term" value="F:ubiquitin protein ligase activity"/>
    <property type="evidence" value="ECO:0007669"/>
    <property type="project" value="UniProtKB-EC"/>
</dbReference>
<accession>A0A7J7M812</accession>
<dbReference type="Gene3D" id="3.30.40.10">
    <property type="entry name" value="Zinc/RING finger domain, C3HC4 (zinc finger)"/>
    <property type="match status" value="1"/>
</dbReference>
<evidence type="ECO:0000256" key="15">
    <source>
        <dbReference type="SAM" id="MobiDB-lite"/>
    </source>
</evidence>
<keyword evidence="17" id="KW-0732">Signal</keyword>
<evidence type="ECO:0000259" key="18">
    <source>
        <dbReference type="PROSITE" id="PS50089"/>
    </source>
</evidence>
<keyword evidence="5" id="KW-0808">Transferase</keyword>
<feature type="compositionally biased region" description="Polar residues" evidence="15">
    <location>
        <begin position="231"/>
        <end position="242"/>
    </location>
</feature>
<keyword evidence="9" id="KW-0833">Ubl conjugation pathway</keyword>
<keyword evidence="8 14" id="KW-0863">Zinc-finger</keyword>
<evidence type="ECO:0000256" key="6">
    <source>
        <dbReference type="ARBA" id="ARBA00022692"/>
    </source>
</evidence>
<dbReference type="InterPro" id="IPR053238">
    <property type="entry name" value="RING-H2_zinc_finger"/>
</dbReference>
<sequence>MPSSFLMKNMDNCSRKIHHFFIHVICFSLLLPCVHSDEGSSSKKTPAYYKLFIIAFAFVFFLVAFFTICTRRTQSHQVSVGGITPLAIWQPEGAAEGRVGLEPSLIEIFPTFLYSVVRVLNMGNGVQECAVCLNHFEDDEIVRVLPRCDHGFHLVCIDAWLASHDTCPVCRDNLVPVPVPKPSDPLWTQVPISRSRLAGGNRTSEMNDSEVWIQVIDDQNSDLIRIQNHASQRFPQSQSQSIDHLVARPGENTEEEVRK</sequence>
<evidence type="ECO:0000256" key="4">
    <source>
        <dbReference type="ARBA" id="ARBA00012483"/>
    </source>
</evidence>
<comment type="subcellular location">
    <subcellularLocation>
        <location evidence="2">Membrane</location>
        <topology evidence="2">Single-pass membrane protein</topology>
    </subcellularLocation>
</comment>
<feature type="chain" id="PRO_5029532332" description="RING-type E3 ubiquitin transferase" evidence="17">
    <location>
        <begin position="37"/>
        <end position="259"/>
    </location>
</feature>
<dbReference type="CDD" id="cd16461">
    <property type="entry name" value="RING-H2_EL5-like"/>
    <property type="match status" value="1"/>
</dbReference>
<dbReference type="EC" id="2.3.2.27" evidence="4"/>
<dbReference type="SMART" id="SM00184">
    <property type="entry name" value="RING"/>
    <property type="match status" value="1"/>
</dbReference>
<feature type="transmembrane region" description="Helical" evidence="16">
    <location>
        <begin position="46"/>
        <end position="69"/>
    </location>
</feature>
<keyword evidence="11 16" id="KW-1133">Transmembrane helix</keyword>
<comment type="catalytic activity">
    <reaction evidence="1">
        <text>S-ubiquitinyl-[E2 ubiquitin-conjugating enzyme]-L-cysteine + [acceptor protein]-L-lysine = [E2 ubiquitin-conjugating enzyme]-L-cysteine + N(6)-ubiquitinyl-[acceptor protein]-L-lysine.</text>
        <dbReference type="EC" id="2.3.2.27"/>
    </reaction>
</comment>
<evidence type="ECO:0000256" key="17">
    <source>
        <dbReference type="SAM" id="SignalP"/>
    </source>
</evidence>
<dbReference type="OrthoDB" id="8062037at2759"/>
<dbReference type="SUPFAM" id="SSF57850">
    <property type="entry name" value="RING/U-box"/>
    <property type="match status" value="1"/>
</dbReference>
<evidence type="ECO:0000256" key="3">
    <source>
        <dbReference type="ARBA" id="ARBA00004906"/>
    </source>
</evidence>
<proteinExistence type="inferred from homology"/>